<dbReference type="PANTHER" id="PTHR37984:SF5">
    <property type="entry name" value="PROTEIN NYNRIN-LIKE"/>
    <property type="match status" value="1"/>
</dbReference>
<accession>A0A9Q3C1D1</accession>
<dbReference type="Gene3D" id="3.30.420.10">
    <property type="entry name" value="Ribonuclease H-like superfamily/Ribonuclease H"/>
    <property type="match status" value="1"/>
</dbReference>
<evidence type="ECO:0000259" key="2">
    <source>
        <dbReference type="PROSITE" id="PS50994"/>
    </source>
</evidence>
<organism evidence="3 4">
    <name type="scientific">Austropuccinia psidii MF-1</name>
    <dbReference type="NCBI Taxonomy" id="1389203"/>
    <lineage>
        <taxon>Eukaryota</taxon>
        <taxon>Fungi</taxon>
        <taxon>Dikarya</taxon>
        <taxon>Basidiomycota</taxon>
        <taxon>Pucciniomycotina</taxon>
        <taxon>Pucciniomycetes</taxon>
        <taxon>Pucciniales</taxon>
        <taxon>Sphaerophragmiaceae</taxon>
        <taxon>Austropuccinia</taxon>
    </lineage>
</organism>
<dbReference type="AlphaFoldDB" id="A0A9Q3C1D1"/>
<evidence type="ECO:0000313" key="4">
    <source>
        <dbReference type="Proteomes" id="UP000765509"/>
    </source>
</evidence>
<dbReference type="GO" id="GO:0005634">
    <property type="term" value="C:nucleus"/>
    <property type="evidence" value="ECO:0007669"/>
    <property type="project" value="UniProtKB-ARBA"/>
</dbReference>
<dbReference type="InterPro" id="IPR012337">
    <property type="entry name" value="RNaseH-like_sf"/>
</dbReference>
<dbReference type="EMBL" id="AVOT02004064">
    <property type="protein sequence ID" value="MBW0475327.1"/>
    <property type="molecule type" value="Genomic_DNA"/>
</dbReference>
<gene>
    <name evidence="3" type="ORF">O181_015042</name>
</gene>
<name>A0A9Q3C1D1_9BASI</name>
<dbReference type="InterPro" id="IPR001584">
    <property type="entry name" value="Integrase_cat-core"/>
</dbReference>
<dbReference type="GO" id="GO:0003723">
    <property type="term" value="F:RNA binding"/>
    <property type="evidence" value="ECO:0007669"/>
    <property type="project" value="UniProtKB-KW"/>
</dbReference>
<comment type="caution">
    <text evidence="3">The sequence shown here is derived from an EMBL/GenBank/DDBJ whole genome shotgun (WGS) entry which is preliminary data.</text>
</comment>
<dbReference type="GO" id="GO:0015074">
    <property type="term" value="P:DNA integration"/>
    <property type="evidence" value="ECO:0007669"/>
    <property type="project" value="InterPro"/>
</dbReference>
<keyword evidence="1" id="KW-0694">RNA-binding</keyword>
<dbReference type="PROSITE" id="PS50994">
    <property type="entry name" value="INTEGRASE"/>
    <property type="match status" value="1"/>
</dbReference>
<proteinExistence type="predicted"/>
<dbReference type="Pfam" id="PF17921">
    <property type="entry name" value="Integrase_H2C2"/>
    <property type="match status" value="1"/>
</dbReference>
<protein>
    <recommendedName>
        <fullName evidence="2">Integrase catalytic domain-containing protein</fullName>
    </recommendedName>
</protein>
<dbReference type="InterPro" id="IPR041588">
    <property type="entry name" value="Integrase_H2C2"/>
</dbReference>
<dbReference type="PANTHER" id="PTHR37984">
    <property type="entry name" value="PROTEIN CBG26694"/>
    <property type="match status" value="1"/>
</dbReference>
<dbReference type="Proteomes" id="UP000765509">
    <property type="component" value="Unassembled WGS sequence"/>
</dbReference>
<reference evidence="3" key="1">
    <citation type="submission" date="2021-03" db="EMBL/GenBank/DDBJ databases">
        <title>Draft genome sequence of rust myrtle Austropuccinia psidii MF-1, a brazilian biotype.</title>
        <authorList>
            <person name="Quecine M.C."/>
            <person name="Pachon D.M.R."/>
            <person name="Bonatelli M.L."/>
            <person name="Correr F.H."/>
            <person name="Franceschini L.M."/>
            <person name="Leite T.F."/>
            <person name="Margarido G.R.A."/>
            <person name="Almeida C.A."/>
            <person name="Ferrarezi J.A."/>
            <person name="Labate C.A."/>
        </authorList>
    </citation>
    <scope>NUCLEOTIDE SEQUENCE</scope>
    <source>
        <strain evidence="3">MF-1</strain>
    </source>
</reference>
<evidence type="ECO:0000313" key="3">
    <source>
        <dbReference type="EMBL" id="MBW0475327.1"/>
    </source>
</evidence>
<dbReference type="InterPro" id="IPR050951">
    <property type="entry name" value="Retrovirus_Pol_polyprotein"/>
</dbReference>
<dbReference type="OrthoDB" id="2273864at2759"/>
<keyword evidence="4" id="KW-1185">Reference proteome</keyword>
<evidence type="ECO:0000256" key="1">
    <source>
        <dbReference type="ARBA" id="ARBA00022884"/>
    </source>
</evidence>
<dbReference type="InterPro" id="IPR036397">
    <property type="entry name" value="RNaseH_sf"/>
</dbReference>
<feature type="domain" description="Integrase catalytic" evidence="2">
    <location>
        <begin position="55"/>
        <end position="168"/>
    </location>
</feature>
<sequence>MGHMSEDSTKGKVASTAWWPKWEQELSEYINTFERCQKVNRRHGKKYRLLQPIEEPKQPWEIIKMDWVTGLVPGGKKNFHAFLIIIDRFRKSVMCLPCNKEDTAIKNALFFWNNRISTCGIPKIIISDKDPKFTSEFWTNLCDMLVTKLAFSTTYHPQTDGLAEMMIQNWRTSSGDFVNISWNIKTMKHTPMTGLPFYQQSSWLTTQDSTPPQGNYPPW</sequence>
<dbReference type="SUPFAM" id="SSF53098">
    <property type="entry name" value="Ribonuclease H-like"/>
    <property type="match status" value="1"/>
</dbReference>